<evidence type="ECO:0000313" key="3">
    <source>
        <dbReference type="Proteomes" id="UP000217895"/>
    </source>
</evidence>
<dbReference type="EMBL" id="AP018203">
    <property type="protein sequence ID" value="BAY55902.1"/>
    <property type="molecule type" value="Genomic_DNA"/>
</dbReference>
<proteinExistence type="predicted"/>
<feature type="region of interest" description="Disordered" evidence="1">
    <location>
        <begin position="220"/>
        <end position="247"/>
    </location>
</feature>
<sequence>MAVKEKVIAKDIDGNELQEGDRVQIVELGGMSSIWLNKAVTIAEFSSKPNGIHCKVFSECAPDTKFSWRADHLRKISSAMIEQSELGALAAEIMRLHEECEKALNVARVAREAAREASRSALEHAKLCGESLVIAKRRVGHGAWEAWRGEMLRIPSSTGTLYQRVFERWHELESMTNIEELSLRKAAELLKKPRKPATLKSISPSHNEADLPATQSIEHLSDSSEHLNDSSEHLNDSSERYETTPDYGEAVSEEIAESLMNLGVMPCKPSISPEEFNREMAKSGLITQDVKIINPRLKRCEFLCNGVLKNGVISGVLFDWKRMTVAAVLIDYDDGKQIQVPSSNAWLIDESNSESNDQPINRFAAIEEIEAKGWYWDVRRSFCKHPGDYCYSAHLTTPDVKKTFSATKYECLEDALENCIEQAKTAGLWEVEECQKQ</sequence>
<accession>A0A1Z4JGK5</accession>
<evidence type="ECO:0000256" key="1">
    <source>
        <dbReference type="SAM" id="MobiDB-lite"/>
    </source>
</evidence>
<dbReference type="Proteomes" id="UP000217895">
    <property type="component" value="Chromosome"/>
</dbReference>
<name>A0A1Z4JGK5_LEPBY</name>
<protein>
    <submittedName>
        <fullName evidence="2">Uncharacterized protein</fullName>
    </submittedName>
</protein>
<feature type="compositionally biased region" description="Basic and acidic residues" evidence="1">
    <location>
        <begin position="220"/>
        <end position="243"/>
    </location>
</feature>
<keyword evidence="3" id="KW-1185">Reference proteome</keyword>
<organism evidence="2 3">
    <name type="scientific">Leptolyngbya boryana NIES-2135</name>
    <dbReference type="NCBI Taxonomy" id="1973484"/>
    <lineage>
        <taxon>Bacteria</taxon>
        <taxon>Bacillati</taxon>
        <taxon>Cyanobacteriota</taxon>
        <taxon>Cyanophyceae</taxon>
        <taxon>Leptolyngbyales</taxon>
        <taxon>Leptolyngbyaceae</taxon>
        <taxon>Leptolyngbya group</taxon>
        <taxon>Leptolyngbya</taxon>
    </lineage>
</organism>
<evidence type="ECO:0000313" key="2">
    <source>
        <dbReference type="EMBL" id="BAY55902.1"/>
    </source>
</evidence>
<gene>
    <name evidence="2" type="ORF">NIES2135_27270</name>
</gene>
<reference evidence="2 3" key="1">
    <citation type="submission" date="2017-06" db="EMBL/GenBank/DDBJ databases">
        <title>Genome sequencing of cyanobaciteial culture collection at National Institute for Environmental Studies (NIES).</title>
        <authorList>
            <person name="Hirose Y."/>
            <person name="Shimura Y."/>
            <person name="Fujisawa T."/>
            <person name="Nakamura Y."/>
            <person name="Kawachi M."/>
        </authorList>
    </citation>
    <scope>NUCLEOTIDE SEQUENCE [LARGE SCALE GENOMIC DNA]</scope>
    <source>
        <strain evidence="2 3">NIES-2135</strain>
    </source>
</reference>
<dbReference type="AlphaFoldDB" id="A0A1Z4JGK5"/>